<dbReference type="EMBL" id="CP136051">
    <property type="protein sequence ID" value="WOK08611.1"/>
    <property type="molecule type" value="Genomic_DNA"/>
</dbReference>
<evidence type="ECO:0000313" key="2">
    <source>
        <dbReference type="Proteomes" id="UP001302349"/>
    </source>
</evidence>
<evidence type="ECO:0000313" key="1">
    <source>
        <dbReference type="EMBL" id="WOK08611.1"/>
    </source>
</evidence>
<dbReference type="InterPro" id="IPR058093">
    <property type="entry name" value="LA_2272-like"/>
</dbReference>
<dbReference type="Proteomes" id="UP001302349">
    <property type="component" value="Chromosome"/>
</dbReference>
<accession>A0ABZ0IV02</accession>
<reference evidence="1 2" key="1">
    <citation type="journal article" date="2023" name="Microbiol. Resour. Announc.">
        <title>Complete Genome Sequence of Imperialibacter roseus strain P4T.</title>
        <authorList>
            <person name="Tizabi D.R."/>
            <person name="Bachvaroff T."/>
            <person name="Hill R.T."/>
        </authorList>
    </citation>
    <scope>NUCLEOTIDE SEQUENCE [LARGE SCALE GENOMIC DNA]</scope>
    <source>
        <strain evidence="1 2">P4T</strain>
    </source>
</reference>
<dbReference type="Gene3D" id="3.55.50.30">
    <property type="match status" value="1"/>
</dbReference>
<dbReference type="RefSeq" id="WP_317491246.1">
    <property type="nucleotide sequence ID" value="NZ_CP136051.1"/>
</dbReference>
<organism evidence="1 2">
    <name type="scientific">Imperialibacter roseus</name>
    <dbReference type="NCBI Taxonomy" id="1324217"/>
    <lineage>
        <taxon>Bacteria</taxon>
        <taxon>Pseudomonadati</taxon>
        <taxon>Bacteroidota</taxon>
        <taxon>Cytophagia</taxon>
        <taxon>Cytophagales</taxon>
        <taxon>Flammeovirgaceae</taxon>
        <taxon>Imperialibacter</taxon>
    </lineage>
</organism>
<sequence length="610" mass="67212">MGQSVSIDSALTHISKRFQVNFLYSKNFLPTRQIGNVETAASLTEALDKLSIETSLEYTISGSTVLLRPKSEDKTKAVTAGKPKTQPAPNPYDWPFGYKDLNFRKKSIPSHSLFDKQKYTTLRLHPDFFPIEKQAESDESMPDVRRPVQLTPVYADEPMPYAFMGQPEASKDSTNTLLASAEPSQLVESQALFKYRLFNVSLAPGLGTNGLNPGNSYNGISVNLTVDYSAGSNIFGLAGFSNFSKRNTYGFQLAGVLNVVGGDMQQQKRYTRAELEALKSPFLGIQAAGLANLVTGSVTGFQASSLINMAGSGVVGWQLSGVANMTANNLHGLQTAGFFNYTGRFVTGVQLAAVNYARGDLFGAQIGVVNRNKSMNGPNSVDSETHGLQFGTVNFSNRMGGYQIGLFNKAQKSNGLQFALVNVSKESAGHQFGLVNVFGENRGWAFGLVNVGPRITGRVWANETFQANAGIATGSERIANTVFYSRNFFIPGNQSIWPKQAWGYGVSKGLLFNPHDFQKLAFKDYRINVSWVNFDGVDKQPFNLMLNPHLVYGRKMDWSMYFVIGAGVNAWWTPNFNSYKLSYLEVATISEPNYVWKFWPSLTMSLEFMD</sequence>
<name>A0ABZ0IV02_9BACT</name>
<dbReference type="NCBIfam" id="NF047436">
    <property type="entry name" value="LA_2272_repeat"/>
    <property type="match status" value="2"/>
</dbReference>
<proteinExistence type="predicted"/>
<keyword evidence="2" id="KW-1185">Reference proteome</keyword>
<gene>
    <name evidence="1" type="ORF">RT717_08175</name>
</gene>
<protein>
    <submittedName>
        <fullName evidence="1">STN domain-containing protein</fullName>
    </submittedName>
</protein>